<comment type="caution">
    <text evidence="1">The sequence shown here is derived from an EMBL/GenBank/DDBJ whole genome shotgun (WGS) entry which is preliminary data.</text>
</comment>
<sequence length="112" mass="12274">MSPRLDVSSILGSSGVWKQKANPAAILQQYLSNSHVLHKNKNCETFGASVNVFVHQMQTPLAPKATRNDALASEQVANSTNVVAMYDDLRQRFQSLCDLYNSKKAPPQSDGP</sequence>
<accession>A0A9P6MI49</accession>
<reference evidence="1" key="1">
    <citation type="journal article" date="2020" name="Fungal Divers.">
        <title>Resolving the Mortierellaceae phylogeny through synthesis of multi-gene phylogenetics and phylogenomics.</title>
        <authorList>
            <person name="Vandepol N."/>
            <person name="Liber J."/>
            <person name="Desiro A."/>
            <person name="Na H."/>
            <person name="Kennedy M."/>
            <person name="Barry K."/>
            <person name="Grigoriev I.V."/>
            <person name="Miller A.N."/>
            <person name="O'Donnell K."/>
            <person name="Stajich J.E."/>
            <person name="Bonito G."/>
        </authorList>
    </citation>
    <scope>NUCLEOTIDE SEQUENCE</scope>
    <source>
        <strain evidence="1">NRRL 2769</strain>
    </source>
</reference>
<evidence type="ECO:0000313" key="1">
    <source>
        <dbReference type="EMBL" id="KAG0001569.1"/>
    </source>
</evidence>
<dbReference type="Proteomes" id="UP000703661">
    <property type="component" value="Unassembled WGS sequence"/>
</dbReference>
<proteinExistence type="predicted"/>
<keyword evidence="2" id="KW-1185">Reference proteome</keyword>
<dbReference type="EMBL" id="JAAAID010003026">
    <property type="protein sequence ID" value="KAG0001569.1"/>
    <property type="molecule type" value="Genomic_DNA"/>
</dbReference>
<evidence type="ECO:0000313" key="2">
    <source>
        <dbReference type="Proteomes" id="UP000703661"/>
    </source>
</evidence>
<dbReference type="AlphaFoldDB" id="A0A9P6MI49"/>
<gene>
    <name evidence="1" type="ORF">BGZ80_006159</name>
</gene>
<organism evidence="1 2">
    <name type="scientific">Entomortierella chlamydospora</name>
    <dbReference type="NCBI Taxonomy" id="101097"/>
    <lineage>
        <taxon>Eukaryota</taxon>
        <taxon>Fungi</taxon>
        <taxon>Fungi incertae sedis</taxon>
        <taxon>Mucoromycota</taxon>
        <taxon>Mortierellomycotina</taxon>
        <taxon>Mortierellomycetes</taxon>
        <taxon>Mortierellales</taxon>
        <taxon>Mortierellaceae</taxon>
        <taxon>Entomortierella</taxon>
    </lineage>
</organism>
<protein>
    <submittedName>
        <fullName evidence="1">Uncharacterized protein</fullName>
    </submittedName>
</protein>
<name>A0A9P6MI49_9FUNG</name>